<dbReference type="RefSeq" id="WP_062368611.1">
    <property type="nucleotide sequence ID" value="NZ_JBBNAS010000373.1"/>
</dbReference>
<dbReference type="InterPro" id="IPR012349">
    <property type="entry name" value="Split_barrel_FMN-bd"/>
</dbReference>
<dbReference type="Pfam" id="PF12900">
    <property type="entry name" value="Pyridox_ox_2"/>
    <property type="match status" value="1"/>
</dbReference>
<protein>
    <submittedName>
        <fullName evidence="1">Flavin-nucleotide-binding protein</fullName>
    </submittedName>
</protein>
<gene>
    <name evidence="1" type="ORF">AS026_28695</name>
</gene>
<dbReference type="EMBL" id="LNCD01000012">
    <property type="protein sequence ID" value="KWV59365.1"/>
    <property type="molecule type" value="Genomic_DNA"/>
</dbReference>
<dbReference type="OrthoDB" id="8137294at2"/>
<reference evidence="1 2" key="1">
    <citation type="submission" date="2015-11" db="EMBL/GenBank/DDBJ databases">
        <title>Draft Genome Sequence of the Strain BR 10423 (Rhizobium sp.) isolated from nodules of Mimosa pudica.</title>
        <authorList>
            <person name="Barauna A.C."/>
            <person name="Zilli J.E."/>
            <person name="Simoes-Araujo J.L."/>
            <person name="Reis V.M."/>
            <person name="James E.K."/>
            <person name="Reis F.B.Jr."/>
            <person name="Rouws L.F."/>
            <person name="Passos S.R."/>
            <person name="Gois S.R."/>
        </authorList>
    </citation>
    <scope>NUCLEOTIDE SEQUENCE [LARGE SCALE GENOMIC DNA]</scope>
    <source>
        <strain evidence="1 2">BR10423</strain>
    </source>
</reference>
<dbReference type="AlphaFoldDB" id="A0A109K293"/>
<proteinExistence type="predicted"/>
<organism evidence="1 2">
    <name type="scientific">Rhizobium altiplani</name>
    <dbReference type="NCBI Taxonomy" id="1864509"/>
    <lineage>
        <taxon>Bacteria</taxon>
        <taxon>Pseudomonadati</taxon>
        <taxon>Pseudomonadota</taxon>
        <taxon>Alphaproteobacteria</taxon>
        <taxon>Hyphomicrobiales</taxon>
        <taxon>Rhizobiaceae</taxon>
        <taxon>Rhizobium/Agrobacterium group</taxon>
        <taxon>Rhizobium</taxon>
    </lineage>
</organism>
<dbReference type="Gene3D" id="2.30.110.10">
    <property type="entry name" value="Electron Transport, Fmn-binding Protein, Chain A"/>
    <property type="match status" value="1"/>
</dbReference>
<dbReference type="Proteomes" id="UP000068164">
    <property type="component" value="Unassembled WGS sequence"/>
</dbReference>
<sequence>MSTTLRSMSHVECLEMLERAHFGHLACSNEGRPYVVPIYFAFQSRVAYSFSMPGRKVEWMRLNPRVCLQVEEQWGKGGWRSVVLNGHFQELPDDDVWHEERLHAWSLLQRHLDWWEIGSLEPRELPTASASAHLFYCIYTDDVSGRVVALQ</sequence>
<name>A0A109K293_9HYPH</name>
<accession>A0A109K293</accession>
<evidence type="ECO:0000313" key="2">
    <source>
        <dbReference type="Proteomes" id="UP000068164"/>
    </source>
</evidence>
<comment type="caution">
    <text evidence="1">The sequence shown here is derived from an EMBL/GenBank/DDBJ whole genome shotgun (WGS) entry which is preliminary data.</text>
</comment>
<keyword evidence="2" id="KW-1185">Reference proteome</keyword>
<dbReference type="SUPFAM" id="SSF50475">
    <property type="entry name" value="FMN-binding split barrel"/>
    <property type="match status" value="1"/>
</dbReference>
<dbReference type="InterPro" id="IPR024747">
    <property type="entry name" value="Pyridox_Oxase-rel"/>
</dbReference>
<evidence type="ECO:0000313" key="1">
    <source>
        <dbReference type="EMBL" id="KWV59365.1"/>
    </source>
</evidence>